<name>A0A8J5L9V9_ZINOF</name>
<evidence type="ECO:0000313" key="3">
    <source>
        <dbReference type="Proteomes" id="UP000734854"/>
    </source>
</evidence>
<dbReference type="Proteomes" id="UP000734854">
    <property type="component" value="Unassembled WGS sequence"/>
</dbReference>
<evidence type="ECO:0000256" key="1">
    <source>
        <dbReference type="SAM" id="MobiDB-lite"/>
    </source>
</evidence>
<feature type="region of interest" description="Disordered" evidence="1">
    <location>
        <begin position="30"/>
        <end position="62"/>
    </location>
</feature>
<comment type="caution">
    <text evidence="2">The sequence shown here is derived from an EMBL/GenBank/DDBJ whole genome shotgun (WGS) entry which is preliminary data.</text>
</comment>
<organism evidence="2 3">
    <name type="scientific">Zingiber officinale</name>
    <name type="common">Ginger</name>
    <name type="synonym">Amomum zingiber</name>
    <dbReference type="NCBI Taxonomy" id="94328"/>
    <lineage>
        <taxon>Eukaryota</taxon>
        <taxon>Viridiplantae</taxon>
        <taxon>Streptophyta</taxon>
        <taxon>Embryophyta</taxon>
        <taxon>Tracheophyta</taxon>
        <taxon>Spermatophyta</taxon>
        <taxon>Magnoliopsida</taxon>
        <taxon>Liliopsida</taxon>
        <taxon>Zingiberales</taxon>
        <taxon>Zingiberaceae</taxon>
        <taxon>Zingiber</taxon>
    </lineage>
</organism>
<dbReference type="AlphaFoldDB" id="A0A8J5L9V9"/>
<evidence type="ECO:0000313" key="2">
    <source>
        <dbReference type="EMBL" id="KAG6505927.1"/>
    </source>
</evidence>
<feature type="region of interest" description="Disordered" evidence="1">
    <location>
        <begin position="291"/>
        <end position="374"/>
    </location>
</feature>
<proteinExistence type="predicted"/>
<feature type="compositionally biased region" description="Gly residues" evidence="1">
    <location>
        <begin position="346"/>
        <end position="355"/>
    </location>
</feature>
<dbReference type="EMBL" id="JACMSC010000009">
    <property type="protein sequence ID" value="KAG6505927.1"/>
    <property type="molecule type" value="Genomic_DNA"/>
</dbReference>
<dbReference type="PANTHER" id="PTHR36048:SF1">
    <property type="entry name" value="RIBOSOME MATURATION FACTOR"/>
    <property type="match status" value="1"/>
</dbReference>
<keyword evidence="3" id="KW-1185">Reference proteome</keyword>
<feature type="compositionally biased region" description="Basic residues" evidence="1">
    <location>
        <begin position="30"/>
        <end position="40"/>
    </location>
</feature>
<feature type="compositionally biased region" description="Polar residues" evidence="1">
    <location>
        <begin position="48"/>
        <end position="62"/>
    </location>
</feature>
<gene>
    <name evidence="2" type="ORF">ZIOFF_031240</name>
</gene>
<protein>
    <submittedName>
        <fullName evidence="2">Uncharacterized protein</fullName>
    </submittedName>
</protein>
<reference evidence="2 3" key="1">
    <citation type="submission" date="2020-08" db="EMBL/GenBank/DDBJ databases">
        <title>Plant Genome Project.</title>
        <authorList>
            <person name="Zhang R.-G."/>
        </authorList>
    </citation>
    <scope>NUCLEOTIDE SEQUENCE [LARGE SCALE GENOMIC DNA]</scope>
    <source>
        <tissue evidence="2">Rhizome</tissue>
    </source>
</reference>
<sequence>MAMKALTKEAIAMTEKKMNMSLDDIIKMSKKNAAKGKRPPRPPIKNQGFRNRNPSHGNTVLQGFMDSRSSIRQGVLAKRRSNFHGNQFPVITEVARKAAAVSAQNRMINQNGRSTDYEAFMCLNFFQDAMFHPMLVFDHLDISKSSRFWIWVEGFVLAWNLLFRDVDEEDANVKQKVETEKETGCLLPVSGILHAMSLKDYFMEPEVLFILSTSFSKHLHLPLKDVVDLKHGDGGTAVPNLVLTPTIQRSANAGSSSKRPQTLDALFANMNETRMNFVSQKINARGSVQLERRSFGSRQQQRRGGPRGGVQLIRRPFGSRQQQQERVGRGPRGGVQLGQMRFGSGQPQGRGGPRGGAHRGPRAATRLQYGDFAK</sequence>
<dbReference type="PANTHER" id="PTHR36048">
    <property type="entry name" value="RIBOSOME MATURATION FACTOR"/>
    <property type="match status" value="1"/>
</dbReference>
<accession>A0A8J5L9V9</accession>